<sequence>MRIKRIELLTNDIIQTKLFYTRTLQFSIQYETNNSISFKTGASILTFRQDNSILSPVYHFAFNIPHNQLEEAIIWMTGKAELLSVTSESKTADFSHWNANAVYFSDNSGNILELIARHDLDNGSDTPFSSDSIQCISEIGIAVDNVPLFMDCAIKDHGLNIFSKQQPQEKFAALGDDNGLLIIAETDRNWFPTSVPARKFPTGIVLGNGNNEEDIQLAIHL</sequence>
<evidence type="ECO:0000313" key="3">
    <source>
        <dbReference type="Proteomes" id="UP000461730"/>
    </source>
</evidence>
<name>A0A7K1UE11_9BACT</name>
<dbReference type="Gene3D" id="3.10.180.10">
    <property type="entry name" value="2,3-Dihydroxybiphenyl 1,2-Dioxygenase, domain 1"/>
    <property type="match status" value="1"/>
</dbReference>
<dbReference type="EMBL" id="WRXN01000033">
    <property type="protein sequence ID" value="MVT12621.1"/>
    <property type="molecule type" value="Genomic_DNA"/>
</dbReference>
<gene>
    <name evidence="2" type="ORF">GO493_30510</name>
</gene>
<protein>
    <submittedName>
        <fullName evidence="2">Glyoxalase</fullName>
    </submittedName>
</protein>
<dbReference type="RefSeq" id="WP_157310035.1">
    <property type="nucleotide sequence ID" value="NZ_WRXN01000033.1"/>
</dbReference>
<keyword evidence="3" id="KW-1185">Reference proteome</keyword>
<dbReference type="InterPro" id="IPR029068">
    <property type="entry name" value="Glyas_Bleomycin-R_OHBP_Dase"/>
</dbReference>
<dbReference type="AlphaFoldDB" id="A0A7K1UE11"/>
<comment type="caution">
    <text evidence="2">The sequence shown here is derived from an EMBL/GenBank/DDBJ whole genome shotgun (WGS) entry which is preliminary data.</text>
</comment>
<organism evidence="2 3">
    <name type="scientific">Chitinophaga tropicalis</name>
    <dbReference type="NCBI Taxonomy" id="2683588"/>
    <lineage>
        <taxon>Bacteria</taxon>
        <taxon>Pseudomonadati</taxon>
        <taxon>Bacteroidota</taxon>
        <taxon>Chitinophagia</taxon>
        <taxon>Chitinophagales</taxon>
        <taxon>Chitinophagaceae</taxon>
        <taxon>Chitinophaga</taxon>
    </lineage>
</organism>
<evidence type="ECO:0000259" key="1">
    <source>
        <dbReference type="PROSITE" id="PS51819"/>
    </source>
</evidence>
<feature type="domain" description="VOC" evidence="1">
    <location>
        <begin position="2"/>
        <end position="117"/>
    </location>
</feature>
<evidence type="ECO:0000313" key="2">
    <source>
        <dbReference type="EMBL" id="MVT12621.1"/>
    </source>
</evidence>
<dbReference type="InterPro" id="IPR037523">
    <property type="entry name" value="VOC_core"/>
</dbReference>
<dbReference type="Proteomes" id="UP000461730">
    <property type="component" value="Unassembled WGS sequence"/>
</dbReference>
<dbReference type="SUPFAM" id="SSF54593">
    <property type="entry name" value="Glyoxalase/Bleomycin resistance protein/Dihydroxybiphenyl dioxygenase"/>
    <property type="match status" value="1"/>
</dbReference>
<reference evidence="2 3" key="1">
    <citation type="submission" date="2019-12" db="EMBL/GenBank/DDBJ databases">
        <title>Chitinophaga sp. strain ysch24 (GDMCC 1.1355), whole genome shotgun sequence.</title>
        <authorList>
            <person name="Zhang X."/>
        </authorList>
    </citation>
    <scope>NUCLEOTIDE SEQUENCE [LARGE SCALE GENOMIC DNA]</scope>
    <source>
        <strain evidence="3">ysch24</strain>
    </source>
</reference>
<accession>A0A7K1UE11</accession>
<proteinExistence type="predicted"/>
<dbReference type="PROSITE" id="PS51819">
    <property type="entry name" value="VOC"/>
    <property type="match status" value="1"/>
</dbReference>